<feature type="binding site" evidence="12">
    <location>
        <position position="148"/>
    </location>
    <ligand>
        <name>FAD</name>
        <dbReference type="ChEBI" id="CHEBI:57692"/>
    </ligand>
</feature>
<feature type="transmembrane region" description="Helical" evidence="13">
    <location>
        <begin position="105"/>
        <end position="123"/>
    </location>
</feature>
<evidence type="ECO:0000256" key="8">
    <source>
        <dbReference type="ARBA" id="ARBA00023098"/>
    </source>
</evidence>
<dbReference type="Pfam" id="PF22924">
    <property type="entry name" value="ACOX_C_alpha1"/>
    <property type="match status" value="1"/>
</dbReference>
<protein>
    <recommendedName>
        <fullName evidence="10">Acyl-coenzyme A oxidase</fullName>
    </recommendedName>
</protein>
<reference evidence="17 18" key="1">
    <citation type="submission" date="2015-02" db="EMBL/GenBank/DDBJ databases">
        <authorList>
            <person name="Chooi Y.-H."/>
        </authorList>
    </citation>
    <scope>NUCLEOTIDE SEQUENCE [LARGE SCALE GENOMIC DNA]</scope>
    <source>
        <strain evidence="17">E3</strain>
    </source>
</reference>
<evidence type="ECO:0000313" key="18">
    <source>
        <dbReference type="Proteomes" id="UP000039324"/>
    </source>
</evidence>
<dbReference type="EMBL" id="CDSF01000068">
    <property type="protein sequence ID" value="CEO96615.1"/>
    <property type="molecule type" value="Genomic_DNA"/>
</dbReference>
<keyword evidence="13" id="KW-1133">Transmembrane helix</keyword>
<dbReference type="InterPro" id="IPR012258">
    <property type="entry name" value="Acyl-CoA_oxidase"/>
</dbReference>
<comment type="cofactor">
    <cofactor evidence="1">
        <name>FAD</name>
        <dbReference type="ChEBI" id="CHEBI:57692"/>
    </cofactor>
</comment>
<proteinExistence type="inferred from homology"/>
<dbReference type="InterPro" id="IPR055060">
    <property type="entry name" value="ACOX_C_alpha1"/>
</dbReference>
<dbReference type="PANTHER" id="PTHR10909">
    <property type="entry name" value="ELECTRON TRANSPORT OXIDOREDUCTASE"/>
    <property type="match status" value="1"/>
</dbReference>
<keyword evidence="7" id="KW-0560">Oxidoreductase</keyword>
<evidence type="ECO:0000256" key="13">
    <source>
        <dbReference type="SAM" id="Phobius"/>
    </source>
</evidence>
<keyword evidence="5 10" id="KW-0274">FAD</keyword>
<keyword evidence="6" id="KW-0276">Fatty acid metabolism</keyword>
<dbReference type="Gene3D" id="1.20.140.10">
    <property type="entry name" value="Butyryl-CoA Dehydrogenase, subunit A, domain 3"/>
    <property type="match status" value="2"/>
</dbReference>
<dbReference type="InterPro" id="IPR009100">
    <property type="entry name" value="AcylCoA_DH/oxidase_NM_dom_sf"/>
</dbReference>
<feature type="domain" description="Acyl-CoA oxidase C-terminal" evidence="14">
    <location>
        <begin position="494"/>
        <end position="626"/>
    </location>
</feature>
<evidence type="ECO:0000256" key="5">
    <source>
        <dbReference type="ARBA" id="ARBA00022827"/>
    </source>
</evidence>
<dbReference type="GO" id="GO:0071949">
    <property type="term" value="F:FAD binding"/>
    <property type="evidence" value="ECO:0007669"/>
    <property type="project" value="InterPro"/>
</dbReference>
<dbReference type="GO" id="GO:0033540">
    <property type="term" value="P:fatty acid beta-oxidation using acyl-CoA oxidase"/>
    <property type="evidence" value="ECO:0007669"/>
    <property type="project" value="TreeGrafter"/>
</dbReference>
<evidence type="ECO:0000256" key="7">
    <source>
        <dbReference type="ARBA" id="ARBA00023002"/>
    </source>
</evidence>
<gene>
    <name evidence="17" type="ORF">PBRA_005224</name>
</gene>
<keyword evidence="18" id="KW-1185">Reference proteome</keyword>
<dbReference type="GO" id="GO:0005504">
    <property type="term" value="F:fatty acid binding"/>
    <property type="evidence" value="ECO:0007669"/>
    <property type="project" value="TreeGrafter"/>
</dbReference>
<dbReference type="SUPFAM" id="SSF47203">
    <property type="entry name" value="Acyl-CoA dehydrogenase C-terminal domain-like"/>
    <property type="match status" value="2"/>
</dbReference>
<comment type="subcellular location">
    <subcellularLocation>
        <location evidence="2">Peroxisome</location>
    </subcellularLocation>
</comment>
<evidence type="ECO:0000256" key="10">
    <source>
        <dbReference type="PIRNR" id="PIRNR000168"/>
    </source>
</evidence>
<dbReference type="InterPro" id="IPR036250">
    <property type="entry name" value="AcylCo_DH-like_C"/>
</dbReference>
<dbReference type="InterPro" id="IPR006091">
    <property type="entry name" value="Acyl-CoA_Oxase/DH_mid-dom"/>
</dbReference>
<dbReference type="SUPFAM" id="SSF56645">
    <property type="entry name" value="Acyl-CoA dehydrogenase NM domain-like"/>
    <property type="match status" value="1"/>
</dbReference>
<dbReference type="OrthoDB" id="538336at2759"/>
<sequence>MALPEKPSGADLAKATEDLQRALDWHSSDAVRDHERRCTDFLARHPIFRNRHYVGMSLREARDLVMEQVRVFTQESGLFQFSDFVHDPERWAATLGPVTLVSGNMATLMSVIFGLFGATVMLVGTEYHHKTYQDEIQSLKVKGCFCLTELGHGSNVKSLETTAHFDAVNGEFVINTPSDSAQKYWIGGLAQHCTHAVVFAQLFADGADRGVHAFVVQIRSQTDGSLMPGVHVMDIGYKTGVHGVDNGRLWLTNVRVGRRALLDRFCKVDEVGRYHSEIKSNNARFTKMFGQLIIGRIGVAMGAILLSKLGLDIAVRYSLSRRQFAPSPGMPESLLLDYSSHQIRLLPLIAKAYALDIAANSFRKDVYANILRTGQSLSSYLDSIQTEFHIFASGLKPLATWSRQRTLQTCRECCGGQGLLAANIIGRLMTDNEIDTTWEGDNTVLLQQVSGYLLKDFARRMKSTNRFELLLQHITNQYVMPMTAFRRSNIESIDMYIDALRYRRELLLVKIAMTLNQTQSKKTAEERFEVWNLALPTMLELGLAQAELEVLTRFSVAVKPTDARILHRLCLLFAACTIEQHVAFYLQEGFLTSGTARDISALIRKLCWELRPYAAALVDAFAIDPRLADAPIAHDWLLANSRESIPGVSGPSYLTRVSKL</sequence>
<feature type="binding site" evidence="12">
    <location>
        <position position="187"/>
    </location>
    <ligand>
        <name>FAD</name>
        <dbReference type="ChEBI" id="CHEBI:57692"/>
    </ligand>
</feature>
<dbReference type="Pfam" id="PF01756">
    <property type="entry name" value="ACOX"/>
    <property type="match status" value="1"/>
</dbReference>
<dbReference type="FunFam" id="2.40.110.10:FF:000005">
    <property type="entry name" value="Acyl-coenzyme A oxidase"/>
    <property type="match status" value="1"/>
</dbReference>
<dbReference type="Pfam" id="PF02770">
    <property type="entry name" value="Acyl-CoA_dh_M"/>
    <property type="match status" value="1"/>
</dbReference>
<dbReference type="FunFam" id="1.20.140.10:FF:000010">
    <property type="entry name" value="Acyl-coenzyme A oxidase"/>
    <property type="match status" value="1"/>
</dbReference>
<dbReference type="PIRSF" id="PIRSF000168">
    <property type="entry name" value="Acyl-CoA_oxidase"/>
    <property type="match status" value="1"/>
</dbReference>
<evidence type="ECO:0000256" key="4">
    <source>
        <dbReference type="ARBA" id="ARBA00022630"/>
    </source>
</evidence>
<evidence type="ECO:0000256" key="12">
    <source>
        <dbReference type="PIRSR" id="PIRSR000168-2"/>
    </source>
</evidence>
<dbReference type="FunFam" id="1.20.140.10:FF:000007">
    <property type="entry name" value="Acyl-coenzyme A oxidase"/>
    <property type="match status" value="1"/>
</dbReference>
<dbReference type="InterPro" id="IPR046373">
    <property type="entry name" value="Acyl-CoA_Oxase/DH_mid-dom_sf"/>
</dbReference>
<dbReference type="InterPro" id="IPR002655">
    <property type="entry name" value="Acyl-CoA_oxidase_C"/>
</dbReference>
<keyword evidence="4 10" id="KW-0285">Flavoprotein</keyword>
<evidence type="ECO:0000256" key="9">
    <source>
        <dbReference type="ARBA" id="ARBA00023140"/>
    </source>
</evidence>
<keyword evidence="9" id="KW-0576">Peroxisome</keyword>
<dbReference type="Proteomes" id="UP000039324">
    <property type="component" value="Unassembled WGS sequence"/>
</dbReference>
<evidence type="ECO:0000256" key="2">
    <source>
        <dbReference type="ARBA" id="ARBA00004275"/>
    </source>
</evidence>
<feature type="domain" description="Acyl-CoA oxidase C-alpha1" evidence="16">
    <location>
        <begin position="289"/>
        <end position="454"/>
    </location>
</feature>
<comment type="similarity">
    <text evidence="3 10">Belongs to the acyl-CoA oxidase family.</text>
</comment>
<feature type="active site" description="Proton acceptor" evidence="11">
    <location>
        <position position="439"/>
    </location>
</feature>
<keyword evidence="13" id="KW-0472">Membrane</keyword>
<evidence type="ECO:0000256" key="1">
    <source>
        <dbReference type="ARBA" id="ARBA00001974"/>
    </source>
</evidence>
<evidence type="ECO:0000259" key="14">
    <source>
        <dbReference type="Pfam" id="PF01756"/>
    </source>
</evidence>
<organism evidence="17 18">
    <name type="scientific">Plasmodiophora brassicae</name>
    <name type="common">Clubroot disease agent</name>
    <dbReference type="NCBI Taxonomy" id="37360"/>
    <lineage>
        <taxon>Eukaryota</taxon>
        <taxon>Sar</taxon>
        <taxon>Rhizaria</taxon>
        <taxon>Endomyxa</taxon>
        <taxon>Phytomyxea</taxon>
        <taxon>Plasmodiophorida</taxon>
        <taxon>Plasmodiophoridae</taxon>
        <taxon>Plasmodiophora</taxon>
    </lineage>
</organism>
<feature type="domain" description="Acyl-CoA oxidase/dehydrogenase middle" evidence="15">
    <location>
        <begin position="144"/>
        <end position="254"/>
    </location>
</feature>
<dbReference type="STRING" id="37360.A0A0G4IN41"/>
<keyword evidence="8" id="KW-0443">Lipid metabolism</keyword>
<feature type="transmembrane region" description="Helical" evidence="13">
    <location>
        <begin position="289"/>
        <end position="311"/>
    </location>
</feature>
<evidence type="ECO:0000313" key="17">
    <source>
        <dbReference type="EMBL" id="CEO96615.1"/>
    </source>
</evidence>
<evidence type="ECO:0000259" key="16">
    <source>
        <dbReference type="Pfam" id="PF22924"/>
    </source>
</evidence>
<name>A0A0G4IN41_PLABS</name>
<evidence type="ECO:0000256" key="3">
    <source>
        <dbReference type="ARBA" id="ARBA00006288"/>
    </source>
</evidence>
<dbReference type="Gene3D" id="2.40.110.10">
    <property type="entry name" value="Butyryl-CoA Dehydrogenase, subunit A, domain 2"/>
    <property type="match status" value="1"/>
</dbReference>
<accession>A0A0G4IN41</accession>
<dbReference type="AlphaFoldDB" id="A0A0G4IN41"/>
<dbReference type="GO" id="GO:0055088">
    <property type="term" value="P:lipid homeostasis"/>
    <property type="evidence" value="ECO:0007669"/>
    <property type="project" value="TreeGrafter"/>
</dbReference>
<evidence type="ECO:0000256" key="6">
    <source>
        <dbReference type="ARBA" id="ARBA00022832"/>
    </source>
</evidence>
<dbReference type="OMA" id="SINKRFA"/>
<dbReference type="GO" id="GO:0005777">
    <property type="term" value="C:peroxisome"/>
    <property type="evidence" value="ECO:0007669"/>
    <property type="project" value="UniProtKB-SubCell"/>
</dbReference>
<keyword evidence="13" id="KW-0812">Transmembrane</keyword>
<dbReference type="GO" id="GO:0003997">
    <property type="term" value="F:acyl-CoA oxidase activity"/>
    <property type="evidence" value="ECO:0007669"/>
    <property type="project" value="InterPro"/>
</dbReference>
<evidence type="ECO:0000259" key="15">
    <source>
        <dbReference type="Pfam" id="PF02770"/>
    </source>
</evidence>
<dbReference type="PANTHER" id="PTHR10909:SF382">
    <property type="entry name" value="ACYL-COENZYME A OXIDASE"/>
    <property type="match status" value="1"/>
</dbReference>
<evidence type="ECO:0000256" key="11">
    <source>
        <dbReference type="PIRSR" id="PIRSR000168-1"/>
    </source>
</evidence>